<comment type="caution">
    <text evidence="1">The sequence shown here is derived from an EMBL/GenBank/DDBJ whole genome shotgun (WGS) entry which is preliminary data.</text>
</comment>
<protein>
    <submittedName>
        <fullName evidence="1">Uncharacterized protein</fullName>
    </submittedName>
</protein>
<dbReference type="EMBL" id="AZBU02000001">
    <property type="protein sequence ID" value="TMS39533.1"/>
    <property type="molecule type" value="Genomic_DNA"/>
</dbReference>
<proteinExistence type="predicted"/>
<evidence type="ECO:0000313" key="2">
    <source>
        <dbReference type="Proteomes" id="UP000298663"/>
    </source>
</evidence>
<organism evidence="1 2">
    <name type="scientific">Steinernema carpocapsae</name>
    <name type="common">Entomopathogenic nematode</name>
    <dbReference type="NCBI Taxonomy" id="34508"/>
    <lineage>
        <taxon>Eukaryota</taxon>
        <taxon>Metazoa</taxon>
        <taxon>Ecdysozoa</taxon>
        <taxon>Nematoda</taxon>
        <taxon>Chromadorea</taxon>
        <taxon>Rhabditida</taxon>
        <taxon>Tylenchina</taxon>
        <taxon>Panagrolaimomorpha</taxon>
        <taxon>Strongyloidoidea</taxon>
        <taxon>Steinernematidae</taxon>
        <taxon>Steinernema</taxon>
    </lineage>
</organism>
<accession>A0A4V6I8N1</accession>
<dbReference type="Proteomes" id="UP000298663">
    <property type="component" value="Chromosome X"/>
</dbReference>
<dbReference type="AlphaFoldDB" id="A0A4V6I8N1"/>
<gene>
    <name evidence="1" type="ORF">L596_006043</name>
</gene>
<dbReference type="EMBL" id="CM016762">
    <property type="protein sequence ID" value="TMS39533.1"/>
    <property type="molecule type" value="Genomic_DNA"/>
</dbReference>
<reference evidence="1 2" key="2">
    <citation type="journal article" date="2019" name="G3 (Bethesda)">
        <title>Hybrid Assembly of the Genome of the Entomopathogenic Nematode Steinernema carpocapsae Identifies the X-Chromosome.</title>
        <authorList>
            <person name="Serra L."/>
            <person name="Macchietto M."/>
            <person name="Macias-Munoz A."/>
            <person name="McGill C.J."/>
            <person name="Rodriguez I.M."/>
            <person name="Rodriguez B."/>
            <person name="Murad R."/>
            <person name="Mortazavi A."/>
        </authorList>
    </citation>
    <scope>NUCLEOTIDE SEQUENCE [LARGE SCALE GENOMIC DNA]</scope>
    <source>
        <strain evidence="1 2">ALL</strain>
    </source>
</reference>
<name>A0A4V6I8N1_STECR</name>
<evidence type="ECO:0000313" key="1">
    <source>
        <dbReference type="EMBL" id="TMS39533.1"/>
    </source>
</evidence>
<keyword evidence="2" id="KW-1185">Reference proteome</keyword>
<sequence>MLDLRNRRRTIRRWHGGKVGWRPADVDHGPHVRNRRSRAHLHRIGRFVAIRIEAIRVQMLRRIGVNGQPCVVLSSVSLSF</sequence>
<reference evidence="1 2" key="1">
    <citation type="journal article" date="2015" name="Genome Biol.">
        <title>Comparative genomics of Steinernema reveals deeply conserved gene regulatory networks.</title>
        <authorList>
            <person name="Dillman A.R."/>
            <person name="Macchietto M."/>
            <person name="Porter C.F."/>
            <person name="Rogers A."/>
            <person name="Williams B."/>
            <person name="Antoshechkin I."/>
            <person name="Lee M.M."/>
            <person name="Goodwin Z."/>
            <person name="Lu X."/>
            <person name="Lewis E.E."/>
            <person name="Goodrich-Blair H."/>
            <person name="Stock S.P."/>
            <person name="Adams B.J."/>
            <person name="Sternberg P.W."/>
            <person name="Mortazavi A."/>
        </authorList>
    </citation>
    <scope>NUCLEOTIDE SEQUENCE [LARGE SCALE GENOMIC DNA]</scope>
    <source>
        <strain evidence="1 2">ALL</strain>
    </source>
</reference>